<accession>E4Z764</accession>
<sequence>MRFGGKPKTKKVFLVRIILKTGLIIIRIFIAREVIIEKGTNGYGLKFETRVFVESVLLGFSTGIIEDGNEILEINGQSVRNLSESEVFNLLESSKKAKVKLRKINST</sequence>
<evidence type="ECO:0000313" key="3">
    <source>
        <dbReference type="EMBL" id="CBY43542.1"/>
    </source>
</evidence>
<proteinExistence type="predicted"/>
<keyword evidence="1" id="KW-0472">Membrane</keyword>
<dbReference type="EMBL" id="FN658368">
    <property type="protein sequence ID" value="CBY43542.1"/>
    <property type="molecule type" value="Genomic_DNA"/>
</dbReference>
<evidence type="ECO:0000256" key="1">
    <source>
        <dbReference type="SAM" id="Phobius"/>
    </source>
</evidence>
<dbReference type="PROSITE" id="PS50106">
    <property type="entry name" value="PDZ"/>
    <property type="match status" value="1"/>
</dbReference>
<protein>
    <recommendedName>
        <fullName evidence="2">PDZ domain-containing protein</fullName>
    </recommendedName>
</protein>
<dbReference type="Proteomes" id="UP000011014">
    <property type="component" value="Unassembled WGS sequence"/>
</dbReference>
<feature type="transmembrane region" description="Helical" evidence="1">
    <location>
        <begin position="12"/>
        <end position="30"/>
    </location>
</feature>
<dbReference type="SUPFAM" id="SSF50156">
    <property type="entry name" value="PDZ domain-like"/>
    <property type="match status" value="1"/>
</dbReference>
<gene>
    <name evidence="3" type="ORF">GSOID_T00028151001</name>
</gene>
<dbReference type="Gene3D" id="2.30.42.10">
    <property type="match status" value="1"/>
</dbReference>
<dbReference type="InterPro" id="IPR036034">
    <property type="entry name" value="PDZ_sf"/>
</dbReference>
<dbReference type="AlphaFoldDB" id="E4Z764"/>
<keyword evidence="1" id="KW-1133">Transmembrane helix</keyword>
<keyword evidence="1" id="KW-0812">Transmembrane</keyword>
<reference evidence="3" key="1">
    <citation type="journal article" date="2010" name="Science">
        <title>Plasticity of animal genome architecture unmasked by rapid evolution of a pelagic tunicate.</title>
        <authorList>
            <person name="Denoeud F."/>
            <person name="Henriet S."/>
            <person name="Mungpakdee S."/>
            <person name="Aury J.M."/>
            <person name="Da Silva C."/>
            <person name="Brinkmann H."/>
            <person name="Mikhaleva J."/>
            <person name="Olsen L.C."/>
            <person name="Jubin C."/>
            <person name="Canestro C."/>
            <person name="Bouquet J.M."/>
            <person name="Danks G."/>
            <person name="Poulain J."/>
            <person name="Campsteijn C."/>
            <person name="Adamski M."/>
            <person name="Cross I."/>
            <person name="Yadetie F."/>
            <person name="Muffato M."/>
            <person name="Louis A."/>
            <person name="Butcher S."/>
            <person name="Tsagkogeorga G."/>
            <person name="Konrad A."/>
            <person name="Singh S."/>
            <person name="Jensen M.F."/>
            <person name="Cong E.H."/>
            <person name="Eikeseth-Otteraa H."/>
            <person name="Noel B."/>
            <person name="Anthouard V."/>
            <person name="Porcel B.M."/>
            <person name="Kachouri-Lafond R."/>
            <person name="Nishino A."/>
            <person name="Ugolini M."/>
            <person name="Chourrout P."/>
            <person name="Nishida H."/>
            <person name="Aasland R."/>
            <person name="Huzurbazar S."/>
            <person name="Westhof E."/>
            <person name="Delsuc F."/>
            <person name="Lehrach H."/>
            <person name="Reinhardt R."/>
            <person name="Weissenbach J."/>
            <person name="Roy S.W."/>
            <person name="Artiguenave F."/>
            <person name="Postlethwait J.H."/>
            <person name="Manak J.R."/>
            <person name="Thompson E.M."/>
            <person name="Jaillon O."/>
            <person name="Du Pasquier L."/>
            <person name="Boudinot P."/>
            <person name="Liberles D.A."/>
            <person name="Volff J.N."/>
            <person name="Philippe H."/>
            <person name="Lenhard B."/>
            <person name="Roest Crollius H."/>
            <person name="Wincker P."/>
            <person name="Chourrout D."/>
        </authorList>
    </citation>
    <scope>NUCLEOTIDE SEQUENCE [LARGE SCALE GENOMIC DNA]</scope>
</reference>
<organism evidence="3">
    <name type="scientific">Oikopleura dioica</name>
    <name type="common">Tunicate</name>
    <dbReference type="NCBI Taxonomy" id="34765"/>
    <lineage>
        <taxon>Eukaryota</taxon>
        <taxon>Metazoa</taxon>
        <taxon>Chordata</taxon>
        <taxon>Tunicata</taxon>
        <taxon>Appendicularia</taxon>
        <taxon>Copelata</taxon>
        <taxon>Oikopleuridae</taxon>
        <taxon>Oikopleura</taxon>
    </lineage>
</organism>
<dbReference type="Pfam" id="PF00595">
    <property type="entry name" value="PDZ"/>
    <property type="match status" value="1"/>
</dbReference>
<dbReference type="InterPro" id="IPR001478">
    <property type="entry name" value="PDZ"/>
</dbReference>
<name>E4Z764_OIKDI</name>
<evidence type="ECO:0000259" key="2">
    <source>
        <dbReference type="PROSITE" id="PS50106"/>
    </source>
</evidence>
<feature type="domain" description="PDZ" evidence="2">
    <location>
        <begin position="33"/>
        <end position="94"/>
    </location>
</feature>